<organism evidence="1 2">
    <name type="scientific">Catharanthus roseus</name>
    <name type="common">Madagascar periwinkle</name>
    <name type="synonym">Vinca rosea</name>
    <dbReference type="NCBI Taxonomy" id="4058"/>
    <lineage>
        <taxon>Eukaryota</taxon>
        <taxon>Viridiplantae</taxon>
        <taxon>Streptophyta</taxon>
        <taxon>Embryophyta</taxon>
        <taxon>Tracheophyta</taxon>
        <taxon>Spermatophyta</taxon>
        <taxon>Magnoliopsida</taxon>
        <taxon>eudicotyledons</taxon>
        <taxon>Gunneridae</taxon>
        <taxon>Pentapetalae</taxon>
        <taxon>asterids</taxon>
        <taxon>lamiids</taxon>
        <taxon>Gentianales</taxon>
        <taxon>Apocynaceae</taxon>
        <taxon>Rauvolfioideae</taxon>
        <taxon>Vinceae</taxon>
        <taxon>Catharanthinae</taxon>
        <taxon>Catharanthus</taxon>
    </lineage>
</organism>
<evidence type="ECO:0000313" key="2">
    <source>
        <dbReference type="Proteomes" id="UP001060085"/>
    </source>
</evidence>
<protein>
    <submittedName>
        <fullName evidence="1">Uncharacterized protein</fullName>
    </submittedName>
</protein>
<name>A0ACC0BK41_CATRO</name>
<proteinExistence type="predicted"/>
<accession>A0ACC0BK41</accession>
<sequence>MGDDKHKKICWKAWTDLCEPKKSGGLGFQNLESFNQALLSSPSKVLVDPNTSITGTQCKGKGVLEHPQVEIAPDKYLRPNIRQSTTPSPNGCHWRPPKINNFKFNVDAAWSVDVLELRALFVIT</sequence>
<dbReference type="Proteomes" id="UP001060085">
    <property type="component" value="Linkage Group LG03"/>
</dbReference>
<comment type="caution">
    <text evidence="1">The sequence shown here is derived from an EMBL/GenBank/DDBJ whole genome shotgun (WGS) entry which is preliminary data.</text>
</comment>
<reference evidence="2" key="1">
    <citation type="journal article" date="2023" name="Nat. Plants">
        <title>Single-cell RNA sequencing provides a high-resolution roadmap for understanding the multicellular compartmentation of specialized metabolism.</title>
        <authorList>
            <person name="Sun S."/>
            <person name="Shen X."/>
            <person name="Li Y."/>
            <person name="Li Y."/>
            <person name="Wang S."/>
            <person name="Li R."/>
            <person name="Zhang H."/>
            <person name="Shen G."/>
            <person name="Guo B."/>
            <person name="Wei J."/>
            <person name="Xu J."/>
            <person name="St-Pierre B."/>
            <person name="Chen S."/>
            <person name="Sun C."/>
        </authorList>
    </citation>
    <scope>NUCLEOTIDE SEQUENCE [LARGE SCALE GENOMIC DNA]</scope>
</reference>
<keyword evidence="2" id="KW-1185">Reference proteome</keyword>
<dbReference type="EMBL" id="CM044703">
    <property type="protein sequence ID" value="KAI5672924.1"/>
    <property type="molecule type" value="Genomic_DNA"/>
</dbReference>
<evidence type="ECO:0000313" key="1">
    <source>
        <dbReference type="EMBL" id="KAI5672924.1"/>
    </source>
</evidence>
<gene>
    <name evidence="1" type="ORF">M9H77_13288</name>
</gene>